<name>A0A9N9H8X3_9GLOM</name>
<sequence length="153" mass="17195">MTPNYYNKYLRTSSTSSTLASQQDTHYHASILENNDSLVSQQNTQPTLNIPASQNNITKTLSSGTSASQQNTSHYILTLEGRVYGLWALDFTKIIDDNKSNVPVRSITRNMPMEPINYSHEDQEKKLNGEKRKLAFGKNGIVLLLSRLSICDN</sequence>
<feature type="non-terminal residue" evidence="1">
    <location>
        <position position="153"/>
    </location>
</feature>
<comment type="caution">
    <text evidence="1">The sequence shown here is derived from an EMBL/GenBank/DDBJ whole genome shotgun (WGS) entry which is preliminary data.</text>
</comment>
<dbReference type="Proteomes" id="UP000789570">
    <property type="component" value="Unassembled WGS sequence"/>
</dbReference>
<accession>A0A9N9H8X3</accession>
<organism evidence="1 2">
    <name type="scientific">Funneliformis caledonium</name>
    <dbReference type="NCBI Taxonomy" id="1117310"/>
    <lineage>
        <taxon>Eukaryota</taxon>
        <taxon>Fungi</taxon>
        <taxon>Fungi incertae sedis</taxon>
        <taxon>Mucoromycota</taxon>
        <taxon>Glomeromycotina</taxon>
        <taxon>Glomeromycetes</taxon>
        <taxon>Glomerales</taxon>
        <taxon>Glomeraceae</taxon>
        <taxon>Funneliformis</taxon>
    </lineage>
</organism>
<proteinExistence type="predicted"/>
<protein>
    <submittedName>
        <fullName evidence="1">13059_t:CDS:1</fullName>
    </submittedName>
</protein>
<gene>
    <name evidence="1" type="ORF">FCALED_LOCUS11599</name>
</gene>
<evidence type="ECO:0000313" key="2">
    <source>
        <dbReference type="Proteomes" id="UP000789570"/>
    </source>
</evidence>
<dbReference type="AlphaFoldDB" id="A0A9N9H8X3"/>
<keyword evidence="2" id="KW-1185">Reference proteome</keyword>
<dbReference type="EMBL" id="CAJVPQ010005003">
    <property type="protein sequence ID" value="CAG8662237.1"/>
    <property type="molecule type" value="Genomic_DNA"/>
</dbReference>
<evidence type="ECO:0000313" key="1">
    <source>
        <dbReference type="EMBL" id="CAG8662237.1"/>
    </source>
</evidence>
<reference evidence="1" key="1">
    <citation type="submission" date="2021-06" db="EMBL/GenBank/DDBJ databases">
        <authorList>
            <person name="Kallberg Y."/>
            <person name="Tangrot J."/>
            <person name="Rosling A."/>
        </authorList>
    </citation>
    <scope>NUCLEOTIDE SEQUENCE</scope>
    <source>
        <strain evidence="1">UK204</strain>
    </source>
</reference>